<dbReference type="SUPFAM" id="SSF55073">
    <property type="entry name" value="Nucleotide cyclase"/>
    <property type="match status" value="1"/>
</dbReference>
<reference evidence="5 6" key="1">
    <citation type="journal article" date="2020" name="Microorganisms">
        <title>Osmotic Adaptation and Compatible Solute Biosynthesis of Phototrophic Bacteria as Revealed from Genome Analyses.</title>
        <authorList>
            <person name="Imhoff J.F."/>
            <person name="Rahn T."/>
            <person name="Kunzel S."/>
            <person name="Keller A."/>
            <person name="Neulinger S.C."/>
        </authorList>
    </citation>
    <scope>NUCLEOTIDE SEQUENCE [LARGE SCALE GENOMIC DNA]</scope>
    <source>
        <strain evidence="5 6">DSM 9895</strain>
    </source>
</reference>
<dbReference type="InterPro" id="IPR050469">
    <property type="entry name" value="Diguanylate_Cyclase"/>
</dbReference>
<gene>
    <name evidence="5" type="ORF">CKO28_14505</name>
</gene>
<dbReference type="NCBIfam" id="TIGR00254">
    <property type="entry name" value="GGDEF"/>
    <property type="match status" value="1"/>
</dbReference>
<dbReference type="Proteomes" id="UP001296873">
    <property type="component" value="Unassembled WGS sequence"/>
</dbReference>
<dbReference type="CDD" id="cd01949">
    <property type="entry name" value="GGDEF"/>
    <property type="match status" value="1"/>
</dbReference>
<comment type="catalytic activity">
    <reaction evidence="2">
        <text>2 GTP = 3',3'-c-di-GMP + 2 diphosphate</text>
        <dbReference type="Rhea" id="RHEA:24898"/>
        <dbReference type="ChEBI" id="CHEBI:33019"/>
        <dbReference type="ChEBI" id="CHEBI:37565"/>
        <dbReference type="ChEBI" id="CHEBI:58805"/>
        <dbReference type="EC" id="2.7.7.65"/>
    </reaction>
</comment>
<dbReference type="EMBL" id="NRRL01000042">
    <property type="protein sequence ID" value="MBK1669246.1"/>
    <property type="molecule type" value="Genomic_DNA"/>
</dbReference>
<dbReference type="PANTHER" id="PTHR45138">
    <property type="entry name" value="REGULATORY COMPONENTS OF SENSORY TRANSDUCTION SYSTEM"/>
    <property type="match status" value="1"/>
</dbReference>
<keyword evidence="6" id="KW-1185">Reference proteome</keyword>
<feature type="coiled-coil region" evidence="3">
    <location>
        <begin position="134"/>
        <end position="175"/>
    </location>
</feature>
<organism evidence="5 6">
    <name type="scientific">Rhodovibrio sodomensis</name>
    <dbReference type="NCBI Taxonomy" id="1088"/>
    <lineage>
        <taxon>Bacteria</taxon>
        <taxon>Pseudomonadati</taxon>
        <taxon>Pseudomonadota</taxon>
        <taxon>Alphaproteobacteria</taxon>
        <taxon>Rhodospirillales</taxon>
        <taxon>Rhodovibrionaceae</taxon>
        <taxon>Rhodovibrio</taxon>
    </lineage>
</organism>
<keyword evidence="3" id="KW-0175">Coiled coil</keyword>
<proteinExistence type="predicted"/>
<evidence type="ECO:0000259" key="4">
    <source>
        <dbReference type="PROSITE" id="PS50887"/>
    </source>
</evidence>
<evidence type="ECO:0000313" key="5">
    <source>
        <dbReference type="EMBL" id="MBK1669246.1"/>
    </source>
</evidence>
<dbReference type="SMART" id="SM00267">
    <property type="entry name" value="GGDEF"/>
    <property type="match status" value="1"/>
</dbReference>
<feature type="domain" description="GGDEF" evidence="4">
    <location>
        <begin position="206"/>
        <end position="341"/>
    </location>
</feature>
<comment type="caution">
    <text evidence="5">The sequence shown here is derived from an EMBL/GenBank/DDBJ whole genome shotgun (WGS) entry which is preliminary data.</text>
</comment>
<dbReference type="Gene3D" id="3.30.70.270">
    <property type="match status" value="1"/>
</dbReference>
<evidence type="ECO:0000256" key="1">
    <source>
        <dbReference type="ARBA" id="ARBA00012528"/>
    </source>
</evidence>
<name>A0ABS1DGW9_9PROT</name>
<dbReference type="InterPro" id="IPR029787">
    <property type="entry name" value="Nucleotide_cyclase"/>
</dbReference>
<evidence type="ECO:0000313" key="6">
    <source>
        <dbReference type="Proteomes" id="UP001296873"/>
    </source>
</evidence>
<protein>
    <recommendedName>
        <fullName evidence="1">diguanylate cyclase</fullName>
        <ecNumber evidence="1">2.7.7.65</ecNumber>
    </recommendedName>
</protein>
<dbReference type="PROSITE" id="PS50887">
    <property type="entry name" value="GGDEF"/>
    <property type="match status" value="1"/>
</dbReference>
<dbReference type="PANTHER" id="PTHR45138:SF9">
    <property type="entry name" value="DIGUANYLATE CYCLASE DGCM-RELATED"/>
    <property type="match status" value="1"/>
</dbReference>
<dbReference type="InterPro" id="IPR000160">
    <property type="entry name" value="GGDEF_dom"/>
</dbReference>
<accession>A0ABS1DGW9</accession>
<sequence>MQPGQTDGARAIAERAMDAMARHDVPATPENYTIWYAYAAGSDPELVKALDVVISNHRSFTAERNAEIYERFVSRSRLDHTVQAAGEGLETAMERVLRLLSDYGADQSAYGRKLAQISGTLDGGPTAETVQTVLRQLRQETRAILIKNQELEHRLSRSKREIEQLRKDLETVRRDALTDPLTGIANRKQFDQRLREACAAALEDGGALALVMADIDHFKAFNDRFGHRVGDEVLKLVARHLRNHLKGRDTPARYGGEEFALILPATTLEGAAVVADQIRRSLAQHSLTSRQTDLRYGKVTLSLGIAVYQLGERLDDLLQRADRALYLAKQDGRNRVCTEAQLPADAPGEVPAFTTANLGRLGA</sequence>
<evidence type="ECO:0000256" key="3">
    <source>
        <dbReference type="SAM" id="Coils"/>
    </source>
</evidence>
<dbReference type="InterPro" id="IPR043128">
    <property type="entry name" value="Rev_trsase/Diguanyl_cyclase"/>
</dbReference>
<evidence type="ECO:0000256" key="2">
    <source>
        <dbReference type="ARBA" id="ARBA00034247"/>
    </source>
</evidence>
<dbReference type="RefSeq" id="WP_200341572.1">
    <property type="nucleotide sequence ID" value="NZ_NRRL01000042.1"/>
</dbReference>
<dbReference type="Pfam" id="PF00990">
    <property type="entry name" value="GGDEF"/>
    <property type="match status" value="1"/>
</dbReference>
<dbReference type="EC" id="2.7.7.65" evidence="1"/>